<dbReference type="InterPro" id="IPR013211">
    <property type="entry name" value="LVIVD"/>
</dbReference>
<proteinExistence type="predicted"/>
<dbReference type="EMBL" id="BMKM01000001">
    <property type="protein sequence ID" value="GGE09193.1"/>
    <property type="molecule type" value="Genomic_DNA"/>
</dbReference>
<sequence length="406" mass="44990">MGCDKIEEKGQYVIKIPIQKKLGEIRASSIKMSNPLPMNTTGKIYLYKDYLFINEPNKGIHIYDNANPSSPKALGFIPIVGNFDLGVQNDLLYADNIVDLITIDISNISKPVLIDRQKDVFAVKYIMNGVESSTIKDEYLVTVDYRDSLVSFQGDRVYKPGVEGELIYEHGGTDYNSSNGGNNNVVGQAGSMARFAITSNHLYAIFQDKVKNFDLKNPKKPNQINAVSLGFGIETLFPYKKNLFVGANNGMHIMDISNPIRPVHLSTFNHAFACDPVVVNDNYAFVTLRSGNACGGNSNLLEVVDIKDPKFPVLKESYVMKNPHGLALTGEHLYVCEGTFGMKSFKVSDVSQIDKNLLENLEDLKSFDVIAGPKSLIVFGPESICQFDYSNKAKLKKLGCISIQKK</sequence>
<reference evidence="1" key="1">
    <citation type="journal article" date="2014" name="Int. J. Syst. Evol. Microbiol.">
        <title>Complete genome sequence of Corynebacterium casei LMG S-19264T (=DSM 44701T), isolated from a smear-ripened cheese.</title>
        <authorList>
            <consortium name="US DOE Joint Genome Institute (JGI-PGF)"/>
            <person name="Walter F."/>
            <person name="Albersmeier A."/>
            <person name="Kalinowski J."/>
            <person name="Ruckert C."/>
        </authorList>
    </citation>
    <scope>NUCLEOTIDE SEQUENCE</scope>
    <source>
        <strain evidence="1">CGMCC 1.15966</strain>
    </source>
</reference>
<dbReference type="Pfam" id="PF08309">
    <property type="entry name" value="LVIVD"/>
    <property type="match status" value="4"/>
</dbReference>
<dbReference type="Proteomes" id="UP000614460">
    <property type="component" value="Unassembled WGS sequence"/>
</dbReference>
<gene>
    <name evidence="1" type="ORF">GCM10011516_03570</name>
</gene>
<dbReference type="SUPFAM" id="SSF63829">
    <property type="entry name" value="Calcium-dependent phosphotriesterase"/>
    <property type="match status" value="1"/>
</dbReference>
<keyword evidence="2" id="KW-1185">Reference proteome</keyword>
<comment type="caution">
    <text evidence="1">The sequence shown here is derived from an EMBL/GenBank/DDBJ whole genome shotgun (WGS) entry which is preliminary data.</text>
</comment>
<organism evidence="1 2">
    <name type="scientific">Sphingobacterium cellulitidis</name>
    <dbReference type="NCBI Taxonomy" id="1768011"/>
    <lineage>
        <taxon>Bacteria</taxon>
        <taxon>Pseudomonadati</taxon>
        <taxon>Bacteroidota</taxon>
        <taxon>Sphingobacteriia</taxon>
        <taxon>Sphingobacteriales</taxon>
        <taxon>Sphingobacteriaceae</taxon>
        <taxon>Sphingobacterium</taxon>
    </lineage>
</organism>
<reference evidence="1" key="2">
    <citation type="submission" date="2020-09" db="EMBL/GenBank/DDBJ databases">
        <authorList>
            <person name="Sun Q."/>
            <person name="Zhou Y."/>
        </authorList>
    </citation>
    <scope>NUCLEOTIDE SEQUENCE</scope>
    <source>
        <strain evidence="1">CGMCC 1.15966</strain>
    </source>
</reference>
<accession>A0A8H9FXD8</accession>
<protein>
    <recommendedName>
        <fullName evidence="3">LVIVD repeat-containing protein</fullName>
    </recommendedName>
</protein>
<dbReference type="AlphaFoldDB" id="A0A8H9FXD8"/>
<evidence type="ECO:0000313" key="1">
    <source>
        <dbReference type="EMBL" id="GGE09193.1"/>
    </source>
</evidence>
<evidence type="ECO:0008006" key="3">
    <source>
        <dbReference type="Google" id="ProtNLM"/>
    </source>
</evidence>
<evidence type="ECO:0000313" key="2">
    <source>
        <dbReference type="Proteomes" id="UP000614460"/>
    </source>
</evidence>
<name>A0A8H9FXD8_9SPHI</name>